<reference evidence="6" key="1">
    <citation type="submission" date="2017-09" db="EMBL/GenBank/DDBJ databases">
        <title>Depth-based differentiation of microbial function through sediment-hosted aquifers and enrichment of novel symbionts in the deep terrestrial subsurface.</title>
        <authorList>
            <person name="Probst A.J."/>
            <person name="Ladd B."/>
            <person name="Jarett J.K."/>
            <person name="Geller-Mcgrath D.E."/>
            <person name="Sieber C.M.K."/>
            <person name="Emerson J.B."/>
            <person name="Anantharaman K."/>
            <person name="Thomas B.C."/>
            <person name="Malmstrom R."/>
            <person name="Stieglmeier M."/>
            <person name="Klingl A."/>
            <person name="Woyke T."/>
            <person name="Ryan C.M."/>
            <person name="Banfield J.F."/>
        </authorList>
    </citation>
    <scope>NUCLEOTIDE SEQUENCE [LARGE SCALE GENOMIC DNA]</scope>
</reference>
<gene>
    <name evidence="5" type="ORF">COY52_06795</name>
</gene>
<comment type="similarity">
    <text evidence="1">Belongs to the prokaryotic/mitochondrial release factor family.</text>
</comment>
<evidence type="ECO:0000313" key="5">
    <source>
        <dbReference type="EMBL" id="PIZ16526.1"/>
    </source>
</evidence>
<feature type="compositionally biased region" description="Basic residues" evidence="3">
    <location>
        <begin position="105"/>
        <end position="114"/>
    </location>
</feature>
<keyword evidence="2" id="KW-0809">Transit peptide</keyword>
<dbReference type="PANTHER" id="PTHR46203:SF1">
    <property type="entry name" value="MITOCHONDRIAL TRANSLATION RELEASE FACTOR IN RESCUE"/>
    <property type="match status" value="1"/>
</dbReference>
<evidence type="ECO:0000313" key="6">
    <source>
        <dbReference type="Proteomes" id="UP000229307"/>
    </source>
</evidence>
<comment type="caution">
    <text evidence="5">The sequence shown here is derived from an EMBL/GenBank/DDBJ whole genome shotgun (WGS) entry which is preliminary data.</text>
</comment>
<dbReference type="InterPro" id="IPR000352">
    <property type="entry name" value="Pep_chain_release_fac_I"/>
</dbReference>
<protein>
    <submittedName>
        <fullName evidence="5">Peptide chain release factor-like protein</fullName>
    </submittedName>
</protein>
<dbReference type="Gene3D" id="3.30.160.20">
    <property type="match status" value="1"/>
</dbReference>
<dbReference type="InterPro" id="IPR052405">
    <property type="entry name" value="Mito_Transl_Release_Factor"/>
</dbReference>
<dbReference type="Proteomes" id="UP000229307">
    <property type="component" value="Unassembled WGS sequence"/>
</dbReference>
<name>A0A2M7SAG3_9BACT</name>
<organism evidence="5 6">
    <name type="scientific">Candidatus Desantisbacteria bacterium CG_4_10_14_0_8_um_filter_48_22</name>
    <dbReference type="NCBI Taxonomy" id="1974543"/>
    <lineage>
        <taxon>Bacteria</taxon>
        <taxon>Candidatus Desantisiibacteriota</taxon>
    </lineage>
</organism>
<evidence type="ECO:0000256" key="3">
    <source>
        <dbReference type="SAM" id="MobiDB-lite"/>
    </source>
</evidence>
<dbReference type="PANTHER" id="PTHR46203">
    <property type="entry name" value="PROBABLE PEPTIDE CHAIN RELEASE FACTOR C12ORF65"/>
    <property type="match status" value="1"/>
</dbReference>
<evidence type="ECO:0000256" key="2">
    <source>
        <dbReference type="ARBA" id="ARBA00022946"/>
    </source>
</evidence>
<feature type="region of interest" description="Disordered" evidence="3">
    <location>
        <begin position="94"/>
        <end position="122"/>
    </location>
</feature>
<proteinExistence type="inferred from homology"/>
<dbReference type="Pfam" id="PF00472">
    <property type="entry name" value="RF-1"/>
    <property type="match status" value="1"/>
</dbReference>
<dbReference type="AlphaFoldDB" id="A0A2M7SAG3"/>
<dbReference type="SUPFAM" id="SSF75620">
    <property type="entry name" value="Release factor"/>
    <property type="match status" value="1"/>
</dbReference>
<evidence type="ECO:0000259" key="4">
    <source>
        <dbReference type="Pfam" id="PF00472"/>
    </source>
</evidence>
<sequence length="122" mass="14448">MKLNELPQISPAKITALKERIQRLKINLTDIEEQFIRGSGKGGQKINKTANCVRLNYSKLNIEVKTQKDRRRSINRFLALRELVDRIEMRVSPQTSQRLAEFEKLRRRKAKRRQRADAKYNQ</sequence>
<evidence type="ECO:0000256" key="1">
    <source>
        <dbReference type="ARBA" id="ARBA00010835"/>
    </source>
</evidence>
<accession>A0A2M7SAG3</accession>
<dbReference type="EMBL" id="PFMR01000181">
    <property type="protein sequence ID" value="PIZ16526.1"/>
    <property type="molecule type" value="Genomic_DNA"/>
</dbReference>
<feature type="domain" description="Prokaryotic-type class I peptide chain release factors" evidence="4">
    <location>
        <begin position="21"/>
        <end position="116"/>
    </location>
</feature>
<dbReference type="GO" id="GO:0003747">
    <property type="term" value="F:translation release factor activity"/>
    <property type="evidence" value="ECO:0007669"/>
    <property type="project" value="InterPro"/>
</dbReference>
<dbReference type="InterPro" id="IPR045853">
    <property type="entry name" value="Pep_chain_release_fac_I_sf"/>
</dbReference>